<protein>
    <submittedName>
        <fullName evidence="1">Aromatic compound degradation protein PaaI</fullName>
    </submittedName>
</protein>
<dbReference type="EMBL" id="JBHTHX010001912">
    <property type="protein sequence ID" value="MFD0889579.1"/>
    <property type="molecule type" value="Genomic_DNA"/>
</dbReference>
<dbReference type="SUPFAM" id="SSF54637">
    <property type="entry name" value="Thioesterase/thiol ester dehydrase-isomerase"/>
    <property type="match status" value="1"/>
</dbReference>
<evidence type="ECO:0000313" key="2">
    <source>
        <dbReference type="Proteomes" id="UP001597024"/>
    </source>
</evidence>
<evidence type="ECO:0000313" key="1">
    <source>
        <dbReference type="EMBL" id="MFD0889579.1"/>
    </source>
</evidence>
<dbReference type="InterPro" id="IPR029069">
    <property type="entry name" value="HotDog_dom_sf"/>
</dbReference>
<dbReference type="Gene3D" id="3.10.129.10">
    <property type="entry name" value="Hotdog Thioesterase"/>
    <property type="match status" value="1"/>
</dbReference>
<keyword evidence="2" id="KW-1185">Reference proteome</keyword>
<accession>A0ABW3E0Q0</accession>
<proteinExistence type="predicted"/>
<comment type="caution">
    <text evidence="1">The sequence shown here is derived from an EMBL/GenBank/DDBJ whole genome shotgun (WGS) entry which is preliminary data.</text>
</comment>
<organism evidence="1 2">
    <name type="scientific">Streptosporangium algeriense</name>
    <dbReference type="NCBI Taxonomy" id="1682748"/>
    <lineage>
        <taxon>Bacteria</taxon>
        <taxon>Bacillati</taxon>
        <taxon>Actinomycetota</taxon>
        <taxon>Actinomycetes</taxon>
        <taxon>Streptosporangiales</taxon>
        <taxon>Streptosporangiaceae</taxon>
        <taxon>Streptosporangium</taxon>
    </lineage>
</organism>
<feature type="non-terminal residue" evidence="1">
    <location>
        <position position="56"/>
    </location>
</feature>
<sequence length="56" mass="5940">MTDPQEVTRIIEETLGGAGGALVERMGIELTEASAERVTGRMPVEGNTQPYGLLHG</sequence>
<reference evidence="2" key="1">
    <citation type="journal article" date="2019" name="Int. J. Syst. Evol. Microbiol.">
        <title>The Global Catalogue of Microorganisms (GCM) 10K type strain sequencing project: providing services to taxonomists for standard genome sequencing and annotation.</title>
        <authorList>
            <consortium name="The Broad Institute Genomics Platform"/>
            <consortium name="The Broad Institute Genome Sequencing Center for Infectious Disease"/>
            <person name="Wu L."/>
            <person name="Ma J."/>
        </authorList>
    </citation>
    <scope>NUCLEOTIDE SEQUENCE [LARGE SCALE GENOMIC DNA]</scope>
    <source>
        <strain evidence="2">CCUG 62974</strain>
    </source>
</reference>
<name>A0ABW3E0Q0_9ACTN</name>
<dbReference type="Proteomes" id="UP001597024">
    <property type="component" value="Unassembled WGS sequence"/>
</dbReference>
<gene>
    <name evidence="1" type="ORF">ACFQ08_34010</name>
</gene>